<keyword evidence="3" id="KW-0813">Transport</keyword>
<evidence type="ECO:0000256" key="5">
    <source>
        <dbReference type="ARBA" id="ARBA00022840"/>
    </source>
</evidence>
<dbReference type="OrthoDB" id="9802264at2"/>
<dbReference type="NCBIfam" id="NF008453">
    <property type="entry name" value="PRK11308.1"/>
    <property type="match status" value="1"/>
</dbReference>
<dbReference type="InterPro" id="IPR013563">
    <property type="entry name" value="Oligopep_ABC_C"/>
</dbReference>
<accession>A0A5N3PBT4</accession>
<dbReference type="Proteomes" id="UP000325684">
    <property type="component" value="Unassembled WGS sequence"/>
</dbReference>
<evidence type="ECO:0000256" key="2">
    <source>
        <dbReference type="ARBA" id="ARBA00005417"/>
    </source>
</evidence>
<dbReference type="PROSITE" id="PS50893">
    <property type="entry name" value="ABC_TRANSPORTER_2"/>
    <property type="match status" value="1"/>
</dbReference>
<dbReference type="GO" id="GO:0055085">
    <property type="term" value="P:transmembrane transport"/>
    <property type="evidence" value="ECO:0007669"/>
    <property type="project" value="UniProtKB-ARBA"/>
</dbReference>
<name>A0A5N3PBT4_9HYPH</name>
<evidence type="ECO:0000256" key="3">
    <source>
        <dbReference type="ARBA" id="ARBA00022448"/>
    </source>
</evidence>
<evidence type="ECO:0000313" key="8">
    <source>
        <dbReference type="Proteomes" id="UP000325684"/>
    </source>
</evidence>
<organism evidence="7 8">
    <name type="scientific">Microvirga brassicacearum</name>
    <dbReference type="NCBI Taxonomy" id="2580413"/>
    <lineage>
        <taxon>Bacteria</taxon>
        <taxon>Pseudomonadati</taxon>
        <taxon>Pseudomonadota</taxon>
        <taxon>Alphaproteobacteria</taxon>
        <taxon>Hyphomicrobiales</taxon>
        <taxon>Methylobacteriaceae</taxon>
        <taxon>Microvirga</taxon>
    </lineage>
</organism>
<dbReference type="InterPro" id="IPR050319">
    <property type="entry name" value="ABC_transp_ATP-bind"/>
</dbReference>
<evidence type="ECO:0000313" key="7">
    <source>
        <dbReference type="EMBL" id="KAB0267242.1"/>
    </source>
</evidence>
<dbReference type="PROSITE" id="PS00211">
    <property type="entry name" value="ABC_TRANSPORTER_1"/>
    <property type="match status" value="1"/>
</dbReference>
<dbReference type="SMART" id="SM00382">
    <property type="entry name" value="AAA"/>
    <property type="match status" value="1"/>
</dbReference>
<dbReference type="Pfam" id="PF08352">
    <property type="entry name" value="oligo_HPY"/>
    <property type="match status" value="1"/>
</dbReference>
<comment type="caution">
    <text evidence="7">The sequence shown here is derived from an EMBL/GenBank/DDBJ whole genome shotgun (WGS) entry which is preliminary data.</text>
</comment>
<dbReference type="EMBL" id="VCMV01000013">
    <property type="protein sequence ID" value="KAB0267242.1"/>
    <property type="molecule type" value="Genomic_DNA"/>
</dbReference>
<dbReference type="GO" id="GO:0005886">
    <property type="term" value="C:plasma membrane"/>
    <property type="evidence" value="ECO:0007669"/>
    <property type="project" value="UniProtKB-SubCell"/>
</dbReference>
<evidence type="ECO:0000256" key="4">
    <source>
        <dbReference type="ARBA" id="ARBA00022741"/>
    </source>
</evidence>
<proteinExistence type="inferred from homology"/>
<comment type="subcellular location">
    <subcellularLocation>
        <location evidence="1">Cell inner membrane</location>
        <topology evidence="1">Peripheral membrane protein</topology>
    </subcellularLocation>
</comment>
<dbReference type="InterPro" id="IPR027417">
    <property type="entry name" value="P-loop_NTPase"/>
</dbReference>
<dbReference type="PANTHER" id="PTHR43776">
    <property type="entry name" value="TRANSPORT ATP-BINDING PROTEIN"/>
    <property type="match status" value="1"/>
</dbReference>
<dbReference type="Pfam" id="PF00005">
    <property type="entry name" value="ABC_tran"/>
    <property type="match status" value="1"/>
</dbReference>
<dbReference type="GO" id="GO:0016887">
    <property type="term" value="F:ATP hydrolysis activity"/>
    <property type="evidence" value="ECO:0007669"/>
    <property type="project" value="InterPro"/>
</dbReference>
<reference evidence="7 8" key="1">
    <citation type="journal article" date="2019" name="Microorganisms">
        <title>Genome Insights into the Novel Species Microvirga brassicacearum, a Rapeseed Endophyte with Biotechnological Potential.</title>
        <authorList>
            <person name="Jimenez-Gomez A."/>
            <person name="Saati-Santamaria Z."/>
            <person name="Igual J.M."/>
            <person name="Rivas R."/>
            <person name="Mateos P.F."/>
            <person name="Garcia-Fraile P."/>
        </authorList>
    </citation>
    <scope>NUCLEOTIDE SEQUENCE [LARGE SCALE GENOMIC DNA]</scope>
    <source>
        <strain evidence="7 8">CDVBN77</strain>
    </source>
</reference>
<dbReference type="NCBIfam" id="TIGR01727">
    <property type="entry name" value="oligo_HPY"/>
    <property type="match status" value="1"/>
</dbReference>
<evidence type="ECO:0000256" key="1">
    <source>
        <dbReference type="ARBA" id="ARBA00004417"/>
    </source>
</evidence>
<dbReference type="PANTHER" id="PTHR43776:SF7">
    <property type="entry name" value="D,D-DIPEPTIDE TRANSPORT ATP-BINDING PROTEIN DDPF-RELATED"/>
    <property type="match status" value="1"/>
</dbReference>
<keyword evidence="5 7" id="KW-0067">ATP-binding</keyword>
<evidence type="ECO:0000259" key="6">
    <source>
        <dbReference type="PROSITE" id="PS50893"/>
    </source>
</evidence>
<keyword evidence="4" id="KW-0547">Nucleotide-binding</keyword>
<dbReference type="CDD" id="cd03257">
    <property type="entry name" value="ABC_NikE_OppD_transporters"/>
    <property type="match status" value="1"/>
</dbReference>
<dbReference type="InterPro" id="IPR003593">
    <property type="entry name" value="AAA+_ATPase"/>
</dbReference>
<dbReference type="InterPro" id="IPR017871">
    <property type="entry name" value="ABC_transporter-like_CS"/>
</dbReference>
<dbReference type="Gene3D" id="3.40.50.300">
    <property type="entry name" value="P-loop containing nucleotide triphosphate hydrolases"/>
    <property type="match status" value="1"/>
</dbReference>
<keyword evidence="8" id="KW-1185">Reference proteome</keyword>
<comment type="similarity">
    <text evidence="2">Belongs to the ABC transporter superfamily.</text>
</comment>
<dbReference type="SUPFAM" id="SSF52540">
    <property type="entry name" value="P-loop containing nucleoside triphosphate hydrolases"/>
    <property type="match status" value="1"/>
</dbReference>
<sequence>MPRRWFVLTLSPEPLLSIDDLRVTFAVRSTFLRRTLMEVSSVAGVSLSVMPGKTLGIVGESGCGKSTTARAIIGLDKPSSGTITFAGERIEMASPQRRRQLARDMQMIYQDPFASLNPRKTVAQIIGEGWQVHPDLLHATERNAETALLMRKVGLDPALSDRFPHQFSGGQRQRIGIARALALRPRLLICDEPVSALDVSVQAQTLNLLSDLQHELGLTYVFIAHDLSVVRHVSNTIAVMYLGRIVETGAVGQIYASPAHPYTRALMSAAPIPRPWAVSRPARIVLKGELPSPLAPPSGCRFHTRCWMAREQCRTDEPKLREVAGRQTACHFAEEVVATAGPVGTP</sequence>
<dbReference type="AlphaFoldDB" id="A0A5N3PBT4"/>
<dbReference type="FunFam" id="3.40.50.300:FF:000016">
    <property type="entry name" value="Oligopeptide ABC transporter ATP-binding component"/>
    <property type="match status" value="1"/>
</dbReference>
<dbReference type="GO" id="GO:0005524">
    <property type="term" value="F:ATP binding"/>
    <property type="evidence" value="ECO:0007669"/>
    <property type="project" value="UniProtKB-KW"/>
</dbReference>
<gene>
    <name evidence="7" type="ORF">FEZ63_07880</name>
</gene>
<dbReference type="InterPro" id="IPR003439">
    <property type="entry name" value="ABC_transporter-like_ATP-bd"/>
</dbReference>
<dbReference type="GO" id="GO:0015833">
    <property type="term" value="P:peptide transport"/>
    <property type="evidence" value="ECO:0007669"/>
    <property type="project" value="InterPro"/>
</dbReference>
<protein>
    <submittedName>
        <fullName evidence="7">Dipeptide ABC transporter ATP-binding protein</fullName>
    </submittedName>
</protein>
<feature type="domain" description="ABC transporter" evidence="6">
    <location>
        <begin position="27"/>
        <end position="267"/>
    </location>
</feature>